<dbReference type="Proteomes" id="UP001060504">
    <property type="component" value="Unassembled WGS sequence"/>
</dbReference>
<sequence>MPSIPQSLLWISLVVLWLFVLVPMLINKRDAVRRTSDVALATRVLNSSRTARLRRRVGPASGHRSDPDWRPYDNDVADLDRELDDFEKQIPGRSMVMVAAEAQDAHGETDYLDVDVVEDSGALPIGALAAADEPVVMVAESDELTLEYGRTEDLAGTDDADSDYGADDDDNVDAGDDDVDVDDDDEEHDDEYEYVADSSGLEAPSDADLRIADSMSASRRRRYESTTAEAVTARKYRFRARTLTVMAVLLLASAVAAFTWSSAMWWVCASVGAVTFLYLAYLRRQTRIEERVRHRRAQRVARSRLGVENTADQEFDVVPARLRRPGAAVLEIDDEDPEFEHLDYVPFARHYDLPHAAGQ</sequence>
<keyword evidence="2" id="KW-0472">Membrane</keyword>
<evidence type="ECO:0000256" key="1">
    <source>
        <dbReference type="SAM" id="MobiDB-lite"/>
    </source>
</evidence>
<proteinExistence type="predicted"/>
<protein>
    <recommendedName>
        <fullName evidence="5">Transmembrane protein</fullName>
    </recommendedName>
</protein>
<keyword evidence="2" id="KW-0812">Transmembrane</keyword>
<keyword evidence="4" id="KW-1185">Reference proteome</keyword>
<dbReference type="EMBL" id="BPRH01003906">
    <property type="protein sequence ID" value="GJF11166.1"/>
    <property type="molecule type" value="Genomic_DNA"/>
</dbReference>
<feature type="compositionally biased region" description="Acidic residues" evidence="1">
    <location>
        <begin position="155"/>
        <end position="189"/>
    </location>
</feature>
<organism evidence="3 4">
    <name type="scientific">Mycolicibacterium cyprinidarum</name>
    <dbReference type="NCBI Taxonomy" id="2860311"/>
    <lineage>
        <taxon>Bacteria</taxon>
        <taxon>Bacillati</taxon>
        <taxon>Actinomycetota</taxon>
        <taxon>Actinomycetes</taxon>
        <taxon>Mycobacteriales</taxon>
        <taxon>Mycobacteriaceae</taxon>
        <taxon>Mycolicibacterium</taxon>
    </lineage>
</organism>
<comment type="caution">
    <text evidence="3">The sequence shown here is derived from an EMBL/GenBank/DDBJ whole genome shotgun (WGS) entry which is preliminary data.</text>
</comment>
<accession>A0ABQ4V6V7</accession>
<feature type="region of interest" description="Disordered" evidence="1">
    <location>
        <begin position="148"/>
        <end position="189"/>
    </location>
</feature>
<evidence type="ECO:0000313" key="3">
    <source>
        <dbReference type="EMBL" id="GJF11166.1"/>
    </source>
</evidence>
<name>A0ABQ4V6V7_9MYCO</name>
<feature type="transmembrane region" description="Helical" evidence="2">
    <location>
        <begin position="264"/>
        <end position="282"/>
    </location>
</feature>
<feature type="transmembrane region" description="Helical" evidence="2">
    <location>
        <begin position="240"/>
        <end position="258"/>
    </location>
</feature>
<feature type="transmembrane region" description="Helical" evidence="2">
    <location>
        <begin position="6"/>
        <end position="26"/>
    </location>
</feature>
<evidence type="ECO:0000256" key="2">
    <source>
        <dbReference type="SAM" id="Phobius"/>
    </source>
</evidence>
<evidence type="ECO:0008006" key="5">
    <source>
        <dbReference type="Google" id="ProtNLM"/>
    </source>
</evidence>
<gene>
    <name evidence="3" type="ORF">NGTWS1702_37300</name>
</gene>
<evidence type="ECO:0000313" key="4">
    <source>
        <dbReference type="Proteomes" id="UP001060504"/>
    </source>
</evidence>
<reference evidence="3 4" key="1">
    <citation type="submission" date="2021-08" db="EMBL/GenBank/DDBJ databases">
        <title>Draft genome sequence of Mycolicibacterium sp. NGTWS1702 strain.</title>
        <authorList>
            <person name="Matsumoto M."/>
            <person name="Tang B.C.C."/>
            <person name="Machida Y."/>
            <person name="Matoyama H."/>
            <person name="Kishihara T."/>
            <person name="Sato S."/>
            <person name="Kondo I."/>
            <person name="Sano M."/>
            <person name="Kato G."/>
        </authorList>
    </citation>
    <scope>NUCLEOTIDE SEQUENCE [LARGE SCALE GENOMIC DNA]</scope>
    <source>
        <strain evidence="3 4">NGTWSNA01</strain>
    </source>
</reference>
<dbReference type="NCBIfam" id="NF045516">
    <property type="entry name" value="GlpR"/>
    <property type="match status" value="1"/>
</dbReference>
<keyword evidence="2" id="KW-1133">Transmembrane helix</keyword>
<dbReference type="InterPro" id="IPR053779">
    <property type="entry name" value="GlpR"/>
</dbReference>
<feature type="region of interest" description="Disordered" evidence="1">
    <location>
        <begin position="52"/>
        <end position="71"/>
    </location>
</feature>